<evidence type="ECO:0000256" key="4">
    <source>
        <dbReference type="ARBA" id="ARBA00022927"/>
    </source>
</evidence>
<comment type="similarity">
    <text evidence="1 5">Belongs to the importin alpha family.</text>
</comment>
<dbReference type="AlphaFoldDB" id="A0AAP0PZF6"/>
<gene>
    <name evidence="9" type="ORF">Syun_008109</name>
</gene>
<dbReference type="InterPro" id="IPR036975">
    <property type="entry name" value="Importin-a_IBB_sf"/>
</dbReference>
<evidence type="ECO:0000256" key="2">
    <source>
        <dbReference type="ARBA" id="ARBA00022448"/>
    </source>
</evidence>
<feature type="region of interest" description="Disordered" evidence="7">
    <location>
        <begin position="1"/>
        <end position="61"/>
    </location>
</feature>
<keyword evidence="2 5" id="KW-0813">Transport</keyword>
<feature type="repeat" description="ARM" evidence="6">
    <location>
        <begin position="152"/>
        <end position="194"/>
    </location>
</feature>
<dbReference type="FunFam" id="1.25.10.10:FF:000009">
    <property type="entry name" value="Importin subunit alpha"/>
    <property type="match status" value="1"/>
</dbReference>
<dbReference type="InterPro" id="IPR000225">
    <property type="entry name" value="Armadillo"/>
</dbReference>
<protein>
    <recommendedName>
        <fullName evidence="5">Importin subunit alpha</fullName>
    </recommendedName>
</protein>
<evidence type="ECO:0000259" key="8">
    <source>
        <dbReference type="PROSITE" id="PS51214"/>
    </source>
</evidence>
<keyword evidence="4 5" id="KW-0653">Protein transport</keyword>
<evidence type="ECO:0000256" key="7">
    <source>
        <dbReference type="SAM" id="MobiDB-lite"/>
    </source>
</evidence>
<dbReference type="GO" id="GO:0006606">
    <property type="term" value="P:protein import into nucleus"/>
    <property type="evidence" value="ECO:0007669"/>
    <property type="project" value="InterPro"/>
</dbReference>
<dbReference type="InterPro" id="IPR011989">
    <property type="entry name" value="ARM-like"/>
</dbReference>
<dbReference type="InterPro" id="IPR024931">
    <property type="entry name" value="Importin_alpha"/>
</dbReference>
<dbReference type="Pfam" id="PF00514">
    <property type="entry name" value="Arm"/>
    <property type="match status" value="7"/>
</dbReference>
<evidence type="ECO:0000313" key="9">
    <source>
        <dbReference type="EMBL" id="KAK9161768.1"/>
    </source>
</evidence>
<name>A0AAP0PZF6_9MAGN</name>
<dbReference type="PROSITE" id="PS50176">
    <property type="entry name" value="ARM_REPEAT"/>
    <property type="match status" value="2"/>
</dbReference>
<keyword evidence="3" id="KW-0677">Repeat</keyword>
<evidence type="ECO:0000256" key="6">
    <source>
        <dbReference type="PROSITE-ProRule" id="PRU00259"/>
    </source>
</evidence>
<dbReference type="InterPro" id="IPR016024">
    <property type="entry name" value="ARM-type_fold"/>
</dbReference>
<dbReference type="GO" id="GO:0005737">
    <property type="term" value="C:cytoplasm"/>
    <property type="evidence" value="ECO:0007669"/>
    <property type="project" value="InterPro"/>
</dbReference>
<dbReference type="PANTHER" id="PTHR23316">
    <property type="entry name" value="IMPORTIN ALPHA"/>
    <property type="match status" value="1"/>
</dbReference>
<proteinExistence type="inferred from homology"/>
<organism evidence="9 10">
    <name type="scientific">Stephania yunnanensis</name>
    <dbReference type="NCBI Taxonomy" id="152371"/>
    <lineage>
        <taxon>Eukaryota</taxon>
        <taxon>Viridiplantae</taxon>
        <taxon>Streptophyta</taxon>
        <taxon>Embryophyta</taxon>
        <taxon>Tracheophyta</taxon>
        <taxon>Spermatophyta</taxon>
        <taxon>Magnoliopsida</taxon>
        <taxon>Ranunculales</taxon>
        <taxon>Menispermaceae</taxon>
        <taxon>Menispermoideae</taxon>
        <taxon>Cissampelideae</taxon>
        <taxon>Stephania</taxon>
    </lineage>
</organism>
<dbReference type="SMART" id="SM00185">
    <property type="entry name" value="ARM"/>
    <property type="match status" value="8"/>
</dbReference>
<dbReference type="Pfam" id="PF01749">
    <property type="entry name" value="IBB"/>
    <property type="match status" value="1"/>
</dbReference>
<reference evidence="9 10" key="1">
    <citation type="submission" date="2024-01" db="EMBL/GenBank/DDBJ databases">
        <title>Genome assemblies of Stephania.</title>
        <authorList>
            <person name="Yang L."/>
        </authorList>
    </citation>
    <scope>NUCLEOTIDE SEQUENCE [LARGE SCALE GENOMIC DNA]</scope>
    <source>
        <strain evidence="9">YNDBR</strain>
        <tissue evidence="9">Leaf</tissue>
    </source>
</reference>
<dbReference type="EMBL" id="JBBNAF010000003">
    <property type="protein sequence ID" value="KAK9161768.1"/>
    <property type="molecule type" value="Genomic_DNA"/>
</dbReference>
<dbReference type="GO" id="GO:0005634">
    <property type="term" value="C:nucleus"/>
    <property type="evidence" value="ECO:0007669"/>
    <property type="project" value="UniProtKB-ARBA"/>
</dbReference>
<evidence type="ECO:0000256" key="5">
    <source>
        <dbReference type="PIRNR" id="PIRNR005673"/>
    </source>
</evidence>
<comment type="caution">
    <text evidence="9">The sequence shown here is derived from an EMBL/GenBank/DDBJ whole genome shotgun (WGS) entry which is preliminary data.</text>
</comment>
<dbReference type="Gene3D" id="1.25.10.10">
    <property type="entry name" value="Leucine-rich Repeat Variant"/>
    <property type="match status" value="1"/>
</dbReference>
<evidence type="ECO:0000256" key="3">
    <source>
        <dbReference type="ARBA" id="ARBA00022737"/>
    </source>
</evidence>
<feature type="repeat" description="ARM" evidence="6">
    <location>
        <begin position="109"/>
        <end position="152"/>
    </location>
</feature>
<dbReference type="InterPro" id="IPR032413">
    <property type="entry name" value="Arm_3"/>
</dbReference>
<dbReference type="Pfam" id="PF16186">
    <property type="entry name" value="Arm_3"/>
    <property type="match status" value="1"/>
</dbReference>
<dbReference type="InterPro" id="IPR002652">
    <property type="entry name" value="Importin-a_IBB"/>
</dbReference>
<dbReference type="PROSITE" id="PS51214">
    <property type="entry name" value="IBB"/>
    <property type="match status" value="1"/>
</dbReference>
<dbReference type="PIRSF" id="PIRSF005673">
    <property type="entry name" value="Importin_alpha"/>
    <property type="match status" value="1"/>
</dbReference>
<feature type="domain" description="IBB" evidence="8">
    <location>
        <begin position="1"/>
        <end position="59"/>
    </location>
</feature>
<dbReference type="GO" id="GO:0061608">
    <property type="term" value="F:nuclear import signal receptor activity"/>
    <property type="evidence" value="ECO:0007669"/>
    <property type="project" value="InterPro"/>
</dbReference>
<dbReference type="Proteomes" id="UP001420932">
    <property type="component" value="Unassembled WGS sequence"/>
</dbReference>
<dbReference type="Gene3D" id="1.20.5.690">
    <property type="entry name" value="Importin-alpha, importin-beta-binding domain"/>
    <property type="match status" value="1"/>
</dbReference>
<evidence type="ECO:0000256" key="1">
    <source>
        <dbReference type="ARBA" id="ARBA00010394"/>
    </source>
</evidence>
<keyword evidence="10" id="KW-1185">Reference proteome</keyword>
<evidence type="ECO:0000313" key="10">
    <source>
        <dbReference type="Proteomes" id="UP001420932"/>
    </source>
</evidence>
<dbReference type="FunFam" id="1.20.5.690:FF:000002">
    <property type="entry name" value="Importin subunit alpha"/>
    <property type="match status" value="1"/>
</dbReference>
<accession>A0AAP0PZF6</accession>
<feature type="compositionally biased region" description="Basic and acidic residues" evidence="7">
    <location>
        <begin position="20"/>
        <end position="45"/>
    </location>
</feature>
<dbReference type="SUPFAM" id="SSF48371">
    <property type="entry name" value="ARM repeat"/>
    <property type="match status" value="1"/>
</dbReference>
<sequence>MSLRPNSRPDARKNSYKTSVDGDHARRRREDDLVEIRKSKRDDNLRKKRRDGGVPLAPAPAPPHQLESLLALVEGVCSPNPALQLESTTQFRKLLSVGCGRIEEVIKTGVVPKLVEFLGRNEFSQLQYEATWVLTNIASGTSEQTRYVIDAGAVPMFVKLLVSSSDGVREQAVWALGNVAGDSAACRDLVLGSGALMPLLAQLNDHSKLSVLRNVTWTLSNLCRGKPPVPFENVKPAISVLQHLIYSDDEEVLTYVCRALYYLSDDTNEKIQAVIEAGVCPRLAKLLLHPNADVRMPALRTVGNIATGDDFQTQFLIDNQVLPCLHQLLTQDNKKGIKRKACWTISNILAGNRSQIQAVIDANLISHVVQLLLHAEFDMKLEAVWAIFNITSGGSHEQIQYLVSQNCIKPLCDLLVYRDPRIVIVCLKGLQNILKVGEALKVLGRNGGMNIYADMIDECGGFKMIDDLQSHVNDDIYQRAVKISDRYLVDDDEEEEEQAIAEEAQHLDLASQPNVPSGGFNFV</sequence>